<accession>A0A5J5F6Z6</accession>
<name>A0A5J5F6Z6_9PEZI</name>
<keyword evidence="2" id="KW-1185">Reference proteome</keyword>
<gene>
    <name evidence="1" type="ORF">FN846DRAFT_310510</name>
</gene>
<dbReference type="AlphaFoldDB" id="A0A5J5F6Z6"/>
<protein>
    <submittedName>
        <fullName evidence="1">Uncharacterized protein</fullName>
    </submittedName>
</protein>
<dbReference type="EMBL" id="VXIS01000024">
    <property type="protein sequence ID" value="KAA8912478.1"/>
    <property type="molecule type" value="Genomic_DNA"/>
</dbReference>
<dbReference type="Proteomes" id="UP000326924">
    <property type="component" value="Unassembled WGS sequence"/>
</dbReference>
<evidence type="ECO:0000313" key="2">
    <source>
        <dbReference type="Proteomes" id="UP000326924"/>
    </source>
</evidence>
<evidence type="ECO:0000313" key="1">
    <source>
        <dbReference type="EMBL" id="KAA8912478.1"/>
    </source>
</evidence>
<reference evidence="1 2" key="1">
    <citation type="submission" date="2019-09" db="EMBL/GenBank/DDBJ databases">
        <title>Draft genome of the ectomycorrhizal ascomycete Sphaerosporella brunnea.</title>
        <authorList>
            <consortium name="DOE Joint Genome Institute"/>
            <person name="Benucci G.M."/>
            <person name="Marozzi G."/>
            <person name="Antonielli L."/>
            <person name="Sanchez S."/>
            <person name="Marco P."/>
            <person name="Wang X."/>
            <person name="Falini L.B."/>
            <person name="Barry K."/>
            <person name="Haridas S."/>
            <person name="Lipzen A."/>
            <person name="Labutti K."/>
            <person name="Grigoriev I.V."/>
            <person name="Murat C."/>
            <person name="Martin F."/>
            <person name="Albertini E."/>
            <person name="Donnini D."/>
            <person name="Bonito G."/>
        </authorList>
    </citation>
    <scope>NUCLEOTIDE SEQUENCE [LARGE SCALE GENOMIC DNA]</scope>
    <source>
        <strain evidence="1 2">Sb_GMNB300</strain>
    </source>
</reference>
<dbReference type="InParanoid" id="A0A5J5F6Z6"/>
<organism evidence="1 2">
    <name type="scientific">Sphaerosporella brunnea</name>
    <dbReference type="NCBI Taxonomy" id="1250544"/>
    <lineage>
        <taxon>Eukaryota</taxon>
        <taxon>Fungi</taxon>
        <taxon>Dikarya</taxon>
        <taxon>Ascomycota</taxon>
        <taxon>Pezizomycotina</taxon>
        <taxon>Pezizomycetes</taxon>
        <taxon>Pezizales</taxon>
        <taxon>Pyronemataceae</taxon>
        <taxon>Sphaerosporella</taxon>
    </lineage>
</organism>
<proteinExistence type="predicted"/>
<sequence>MAACFLGWLVYLLLWCLLTLSFFRGASASVLVFRRGFVRFFCEDHSIVQGLGFFVFITVLAKGSYIQGTYIGVFHRLSRGVCLFTLYHPCGGKVVARAEGR</sequence>
<comment type="caution">
    <text evidence="1">The sequence shown here is derived from an EMBL/GenBank/DDBJ whole genome shotgun (WGS) entry which is preliminary data.</text>
</comment>